<proteinExistence type="inferred from homology"/>
<keyword evidence="1 2" id="KW-0808">Transferase</keyword>
<feature type="transmembrane region" description="Helical" evidence="3">
    <location>
        <begin position="634"/>
        <end position="667"/>
    </location>
</feature>
<dbReference type="Proteomes" id="UP000185124">
    <property type="component" value="Unassembled WGS sequence"/>
</dbReference>
<accession>A0A1N6ABH5</accession>
<dbReference type="RefSeq" id="WP_208869732.1">
    <property type="nucleotide sequence ID" value="NZ_FSQT01000002.1"/>
</dbReference>
<feature type="transmembrane region" description="Helical" evidence="3">
    <location>
        <begin position="275"/>
        <end position="294"/>
    </location>
</feature>
<protein>
    <submittedName>
        <fullName evidence="5">CDP-alcohol phosphatidyltransferase</fullName>
    </submittedName>
</protein>
<dbReference type="InterPro" id="IPR000462">
    <property type="entry name" value="CDP-OH_P_trans"/>
</dbReference>
<evidence type="ECO:0000313" key="5">
    <source>
        <dbReference type="EMBL" id="SIN31344.1"/>
    </source>
</evidence>
<feature type="domain" description="DUF5941" evidence="4">
    <location>
        <begin position="494"/>
        <end position="680"/>
    </location>
</feature>
<dbReference type="InterPro" id="IPR048254">
    <property type="entry name" value="CDP_ALCOHOL_P_TRANSF_CS"/>
</dbReference>
<keyword evidence="3" id="KW-0812">Transmembrane</keyword>
<reference evidence="6" key="1">
    <citation type="submission" date="2016-12" db="EMBL/GenBank/DDBJ databases">
        <authorList>
            <person name="Varghese N."/>
            <person name="Submissions S."/>
        </authorList>
    </citation>
    <scope>NUCLEOTIDE SEQUENCE [LARGE SCALE GENOMIC DNA]</scope>
    <source>
        <strain evidence="6">DSM 45599</strain>
    </source>
</reference>
<evidence type="ECO:0000259" key="4">
    <source>
        <dbReference type="Pfam" id="PF19365"/>
    </source>
</evidence>
<evidence type="ECO:0000313" key="6">
    <source>
        <dbReference type="Proteomes" id="UP000185124"/>
    </source>
</evidence>
<sequence>MTLAIVLAAGTRAAGLTTATGEPLADRLAAQLRRAGADEVRFAAGLDELAALADTATGPLLITGTDLVAHTAVLRHLATSPVGPTVALVLGDPPVPGRTAVREERGQVVDAGAVEALDGDATGVFGGALRVGVSDLPTLAAAARAAAVGMLPVATPLGPAGDVAPFGPTEGAGPAGRLAPVPAGGPGSAVDRLVAGLAALGTLIFAQRVRLLVAHRVDDAAGLAAAEAAVTAVDEDRAELRLAVKEKDDFFSTYFVSTWSPYVVRAAARLRLTPTGVTVISVLFALAAAVLFGVGGRPALVSGAVLLYLGFVLDCVDGQLARYTRHFSAWGGWLDTMADRAKEYLVYAGLGFGVSHAGLGNGWALAIAAMTLQTVRHMTDTWYGVLHDEAARRPRTATGASGGIGDRLNAASTRVQADTGSLSYWLKRTVVFPIGERWALIALTVALFNPLVSLIAVLVWGVLAFAYTGALRTLRARWMWVPVLDTVDATLHRDDGPLARRLPVVRQMGPLTLAVIAALGSAALLVAALLGDAPDGLRWAVPVALLVLLVGGLGAGAAHNGPLDWLVPAALRAAEYLFAIAVGVVGGAPGWLIFGYVFVLTVHHYDLTARLEKRQAAPPLHPATLGWEGRSVLLALAAIAGIVSIGMATLGTYLLVVFVASVVLAWFVRPARSARASAAPVGGGAPR</sequence>
<comment type="similarity">
    <text evidence="2">Belongs to the CDP-alcohol phosphatidyltransferase class-I family.</text>
</comment>
<dbReference type="Pfam" id="PF19365">
    <property type="entry name" value="DUF5941"/>
    <property type="match status" value="1"/>
</dbReference>
<dbReference type="GO" id="GO:0016020">
    <property type="term" value="C:membrane"/>
    <property type="evidence" value="ECO:0007669"/>
    <property type="project" value="InterPro"/>
</dbReference>
<dbReference type="PROSITE" id="PS00379">
    <property type="entry name" value="CDP_ALCOHOL_P_TRANSF"/>
    <property type="match status" value="1"/>
</dbReference>
<name>A0A1N6ABH5_9ACTN</name>
<evidence type="ECO:0000256" key="2">
    <source>
        <dbReference type="RuleBase" id="RU003750"/>
    </source>
</evidence>
<keyword evidence="3" id="KW-0472">Membrane</keyword>
<organism evidence="5 6">
    <name type="scientific">Micromonospora cremea</name>
    <dbReference type="NCBI Taxonomy" id="709881"/>
    <lineage>
        <taxon>Bacteria</taxon>
        <taxon>Bacillati</taxon>
        <taxon>Actinomycetota</taxon>
        <taxon>Actinomycetes</taxon>
        <taxon>Micromonosporales</taxon>
        <taxon>Micromonosporaceae</taxon>
        <taxon>Micromonospora</taxon>
    </lineage>
</organism>
<dbReference type="GO" id="GO:0008654">
    <property type="term" value="P:phospholipid biosynthetic process"/>
    <property type="evidence" value="ECO:0007669"/>
    <property type="project" value="InterPro"/>
</dbReference>
<feature type="transmembrane region" description="Helical" evidence="3">
    <location>
        <begin position="536"/>
        <end position="555"/>
    </location>
</feature>
<feature type="transmembrane region" description="Helical" evidence="3">
    <location>
        <begin position="438"/>
        <end position="467"/>
    </location>
</feature>
<keyword evidence="6" id="KW-1185">Reference proteome</keyword>
<dbReference type="InterPro" id="IPR045985">
    <property type="entry name" value="DUF5941"/>
</dbReference>
<feature type="transmembrane region" description="Helical" evidence="3">
    <location>
        <begin position="344"/>
        <end position="372"/>
    </location>
</feature>
<keyword evidence="3" id="KW-1133">Transmembrane helix</keyword>
<feature type="transmembrane region" description="Helical" evidence="3">
    <location>
        <begin position="576"/>
        <end position="599"/>
    </location>
</feature>
<evidence type="ECO:0000256" key="3">
    <source>
        <dbReference type="SAM" id="Phobius"/>
    </source>
</evidence>
<gene>
    <name evidence="5" type="ORF">SAMN04489832_5237</name>
</gene>
<dbReference type="GO" id="GO:0016780">
    <property type="term" value="F:phosphotransferase activity, for other substituted phosphate groups"/>
    <property type="evidence" value="ECO:0007669"/>
    <property type="project" value="InterPro"/>
</dbReference>
<dbReference type="Gene3D" id="1.20.120.1760">
    <property type="match status" value="1"/>
</dbReference>
<evidence type="ECO:0000256" key="1">
    <source>
        <dbReference type="ARBA" id="ARBA00022679"/>
    </source>
</evidence>
<dbReference type="EMBL" id="FSQT01000002">
    <property type="protein sequence ID" value="SIN31344.1"/>
    <property type="molecule type" value="Genomic_DNA"/>
</dbReference>
<dbReference type="STRING" id="709881.SAMN04489832_5237"/>
<dbReference type="Pfam" id="PF01066">
    <property type="entry name" value="CDP-OH_P_transf"/>
    <property type="match status" value="1"/>
</dbReference>
<dbReference type="AlphaFoldDB" id="A0A1N6ABH5"/>
<dbReference type="InterPro" id="IPR043130">
    <property type="entry name" value="CDP-OH_PTrfase_TM_dom"/>
</dbReference>
<feature type="transmembrane region" description="Helical" evidence="3">
    <location>
        <begin position="510"/>
        <end position="530"/>
    </location>
</feature>